<evidence type="ECO:0000256" key="3">
    <source>
        <dbReference type="ARBA" id="ARBA00022840"/>
    </source>
</evidence>
<evidence type="ECO:0000256" key="2">
    <source>
        <dbReference type="ARBA" id="ARBA00022741"/>
    </source>
</evidence>
<proteinExistence type="predicted"/>
<keyword evidence="5" id="KW-0012">Acyltransferase</keyword>
<evidence type="ECO:0000256" key="1">
    <source>
        <dbReference type="ARBA" id="ARBA00022598"/>
    </source>
</evidence>
<keyword evidence="1" id="KW-0436">Ligase</keyword>
<evidence type="ECO:0000259" key="4">
    <source>
        <dbReference type="PROSITE" id="PS50975"/>
    </source>
</evidence>
<dbReference type="EC" id="2.3.1.-" evidence="5"/>
<name>A0A645B0L8_9ZZZZ</name>
<dbReference type="InterPro" id="IPR051538">
    <property type="entry name" value="Acyl-CoA_Synth/Transferase"/>
</dbReference>
<dbReference type="PANTHER" id="PTHR43334">
    <property type="entry name" value="ACETATE--COA LIGASE [ADP-FORMING]"/>
    <property type="match status" value="1"/>
</dbReference>
<dbReference type="InterPro" id="IPR016102">
    <property type="entry name" value="Succinyl-CoA_synth-like"/>
</dbReference>
<protein>
    <submittedName>
        <fullName evidence="5">Protein lysine acetyltransferase Pka</fullName>
        <ecNumber evidence="5">2.3.1.-</ecNumber>
    </submittedName>
</protein>
<reference evidence="5" key="1">
    <citation type="submission" date="2019-08" db="EMBL/GenBank/DDBJ databases">
        <authorList>
            <person name="Kucharzyk K."/>
            <person name="Murdoch R.W."/>
            <person name="Higgins S."/>
            <person name="Loffler F."/>
        </authorList>
    </citation>
    <scope>NUCLEOTIDE SEQUENCE</scope>
</reference>
<dbReference type="GO" id="GO:0046872">
    <property type="term" value="F:metal ion binding"/>
    <property type="evidence" value="ECO:0007669"/>
    <property type="project" value="InterPro"/>
</dbReference>
<dbReference type="EMBL" id="VSSQ01015211">
    <property type="protein sequence ID" value="MPM55304.1"/>
    <property type="molecule type" value="Genomic_DNA"/>
</dbReference>
<dbReference type="GO" id="GO:0016746">
    <property type="term" value="F:acyltransferase activity"/>
    <property type="evidence" value="ECO:0007669"/>
    <property type="project" value="UniProtKB-KW"/>
</dbReference>
<dbReference type="InterPro" id="IPR013815">
    <property type="entry name" value="ATP_grasp_subdomain_1"/>
</dbReference>
<keyword evidence="2" id="KW-0547">Nucleotide-binding</keyword>
<dbReference type="FunFam" id="3.30.1490.20:FF:000020">
    <property type="entry name" value="Protein lysine acetyltransferase"/>
    <property type="match status" value="1"/>
</dbReference>
<dbReference type="PROSITE" id="PS50975">
    <property type="entry name" value="ATP_GRASP"/>
    <property type="match status" value="1"/>
</dbReference>
<keyword evidence="5" id="KW-0808">Transferase</keyword>
<feature type="domain" description="ATP-grasp" evidence="4">
    <location>
        <begin position="132"/>
        <end position="168"/>
    </location>
</feature>
<dbReference type="SUPFAM" id="SSF52210">
    <property type="entry name" value="Succinyl-CoA synthetase domains"/>
    <property type="match status" value="1"/>
</dbReference>
<keyword evidence="3" id="KW-0067">ATP-binding</keyword>
<dbReference type="GO" id="GO:0016874">
    <property type="term" value="F:ligase activity"/>
    <property type="evidence" value="ECO:0007669"/>
    <property type="project" value="UniProtKB-KW"/>
</dbReference>
<dbReference type="GO" id="GO:0005524">
    <property type="term" value="F:ATP binding"/>
    <property type="evidence" value="ECO:0007669"/>
    <property type="project" value="UniProtKB-KW"/>
</dbReference>
<dbReference type="Gene3D" id="3.40.50.261">
    <property type="entry name" value="Succinyl-CoA synthetase domains"/>
    <property type="match status" value="1"/>
</dbReference>
<dbReference type="Gene3D" id="3.30.1490.20">
    <property type="entry name" value="ATP-grasp fold, A domain"/>
    <property type="match status" value="1"/>
</dbReference>
<accession>A0A645B0L8</accession>
<evidence type="ECO:0000313" key="5">
    <source>
        <dbReference type="EMBL" id="MPM55304.1"/>
    </source>
</evidence>
<gene>
    <name evidence="5" type="primary">pka_3</name>
    <name evidence="5" type="ORF">SDC9_102098</name>
</gene>
<dbReference type="AlphaFoldDB" id="A0A645B0L8"/>
<dbReference type="InterPro" id="IPR011761">
    <property type="entry name" value="ATP-grasp"/>
</dbReference>
<dbReference type="SUPFAM" id="SSF56059">
    <property type="entry name" value="Glutathione synthetase ATP-binding domain-like"/>
    <property type="match status" value="1"/>
</dbReference>
<dbReference type="Pfam" id="PF13549">
    <property type="entry name" value="ATP-grasp_5"/>
    <property type="match status" value="1"/>
</dbReference>
<comment type="caution">
    <text evidence="5">The sequence shown here is derived from an EMBL/GenBank/DDBJ whole genome shotgun (WGS) entry which is preliminary data.</text>
</comment>
<organism evidence="5">
    <name type="scientific">bioreactor metagenome</name>
    <dbReference type="NCBI Taxonomy" id="1076179"/>
    <lineage>
        <taxon>unclassified sequences</taxon>
        <taxon>metagenomes</taxon>
        <taxon>ecological metagenomes</taxon>
    </lineage>
</organism>
<dbReference type="Gene3D" id="3.30.470.20">
    <property type="entry name" value="ATP-grasp fold, B domain"/>
    <property type="match status" value="1"/>
</dbReference>
<dbReference type="PANTHER" id="PTHR43334:SF1">
    <property type="entry name" value="3-HYDROXYPROPIONATE--COA LIGASE [ADP-FORMING]"/>
    <property type="match status" value="1"/>
</dbReference>
<sequence>MTAATGAESEEFIQTITLAMQDENIAAGMVGWLIGPKPAEERAKAMIEVAKRCPDKPLMVLSRIDSNKNLEVLDMLQKAGIVVLPTMIYGFKALRHLVDFIEYSAKDHTLALAVPDKKPEGTRKALGEYASKKLLKEAGVAIDLGEVVTSPSGAVEAAKKLGYPVVLKIESDDILHKSDVGGVKLKLQNEADVEKAYADILASVKEKAPKAKVNGILVQHMLPAGVEMILGVNSDPQFGPMLLVGLGGVFVEVFKDAALYPCPVSKVEAQKMLESLKAYKLLTGYRGGEPADIEALTDMMVAVSQFAVKNKNRLKELDLNPVFVYPKGKGVAVADALVVLED</sequence>